<keyword evidence="1" id="KW-0472">Membrane</keyword>
<feature type="transmembrane region" description="Helical" evidence="1">
    <location>
        <begin position="106"/>
        <end position="124"/>
    </location>
</feature>
<sequence length="218" mass="23055">MSLAPDEEYCSSCGDSVKKSAVICPSCGVNTDSPSNSGAAEVYCESCGDSIKAQAEICPNCGVRHDGTSSSGIDIDSEALYYVQIAFGALFLLAALGSLVDFSDGIVSSVLLTFLYGAIGLALLPPVRDRLEKRHSVSTVGWTETVNTTAVSNSSESCSICFESVGSGHKRAFGKEFVVFGITVFSDFEGENYYCNTCLREEPDADIADVPSVSLEEQ</sequence>
<dbReference type="InterPro" id="IPR025874">
    <property type="entry name" value="DZR"/>
</dbReference>
<evidence type="ECO:0000259" key="3">
    <source>
        <dbReference type="Pfam" id="PF26413"/>
    </source>
</evidence>
<keyword evidence="1" id="KW-1133">Transmembrane helix</keyword>
<comment type="caution">
    <text evidence="4">The sequence shown here is derived from an EMBL/GenBank/DDBJ whole genome shotgun (WGS) entry which is preliminary data.</text>
</comment>
<organism evidence="4 5">
    <name type="scientific">Haloarcula terrestris</name>
    <dbReference type="NCBI Taxonomy" id="2950533"/>
    <lineage>
        <taxon>Archaea</taxon>
        <taxon>Methanobacteriati</taxon>
        <taxon>Methanobacteriota</taxon>
        <taxon>Stenosarchaea group</taxon>
        <taxon>Halobacteria</taxon>
        <taxon>Halobacteriales</taxon>
        <taxon>Haloarculaceae</taxon>
        <taxon>Haloarcula</taxon>
    </lineage>
</organism>
<keyword evidence="1" id="KW-0812">Transmembrane</keyword>
<dbReference type="RefSeq" id="WP_310895985.1">
    <property type="nucleotide sequence ID" value="NZ_JAMQOM010000003.1"/>
</dbReference>
<evidence type="ECO:0000259" key="2">
    <source>
        <dbReference type="Pfam" id="PF12773"/>
    </source>
</evidence>
<dbReference type="AlphaFoldDB" id="A0AAE4JHC9"/>
<dbReference type="InterPro" id="IPR058421">
    <property type="entry name" value="DUF8108_C"/>
</dbReference>
<keyword evidence="5" id="KW-1185">Reference proteome</keyword>
<dbReference type="EMBL" id="JAMQOM010000003">
    <property type="protein sequence ID" value="MDS0221330.1"/>
    <property type="molecule type" value="Genomic_DNA"/>
</dbReference>
<reference evidence="4 5" key="1">
    <citation type="submission" date="2022-06" db="EMBL/GenBank/DDBJ databases">
        <title>Haloarcula sp. a new haloarchaeum isolate from saline soil.</title>
        <authorList>
            <person name="Strakova D."/>
            <person name="Galisteo C."/>
            <person name="Sanchez-Porro C."/>
            <person name="Ventosa A."/>
        </authorList>
    </citation>
    <scope>NUCLEOTIDE SEQUENCE [LARGE SCALE GENOMIC DNA]</scope>
    <source>
        <strain evidence="4 5">S1AR25-5A</strain>
    </source>
</reference>
<protein>
    <submittedName>
        <fullName evidence="4">Zinc ribbon domain-containing protein</fullName>
    </submittedName>
</protein>
<proteinExistence type="predicted"/>
<dbReference type="Pfam" id="PF26413">
    <property type="entry name" value="DUF8108"/>
    <property type="match status" value="1"/>
</dbReference>
<evidence type="ECO:0000313" key="5">
    <source>
        <dbReference type="Proteomes" id="UP001253439"/>
    </source>
</evidence>
<feature type="domain" description="DZANK-type" evidence="2">
    <location>
        <begin position="10"/>
        <end position="62"/>
    </location>
</feature>
<feature type="domain" description="DUF8108" evidence="3">
    <location>
        <begin position="132"/>
        <end position="199"/>
    </location>
</feature>
<gene>
    <name evidence="4" type="ORF">NDI54_08210</name>
</gene>
<evidence type="ECO:0000256" key="1">
    <source>
        <dbReference type="SAM" id="Phobius"/>
    </source>
</evidence>
<dbReference type="Proteomes" id="UP001253439">
    <property type="component" value="Unassembled WGS sequence"/>
</dbReference>
<accession>A0AAE4JHC9</accession>
<feature type="transmembrane region" description="Helical" evidence="1">
    <location>
        <begin position="79"/>
        <end position="100"/>
    </location>
</feature>
<dbReference type="Pfam" id="PF12773">
    <property type="entry name" value="DZR"/>
    <property type="match status" value="1"/>
</dbReference>
<name>A0AAE4JHC9_9EURY</name>
<evidence type="ECO:0000313" key="4">
    <source>
        <dbReference type="EMBL" id="MDS0221330.1"/>
    </source>
</evidence>